<dbReference type="InterPro" id="IPR051910">
    <property type="entry name" value="ComF/GntX_DNA_util-trans"/>
</dbReference>
<dbReference type="Proteomes" id="UP000181985">
    <property type="component" value="Chromosome"/>
</dbReference>
<dbReference type="InterPro" id="IPR029057">
    <property type="entry name" value="PRTase-like"/>
</dbReference>
<evidence type="ECO:0000313" key="4">
    <source>
        <dbReference type="Proteomes" id="UP000181985"/>
    </source>
</evidence>
<dbReference type="KEGG" id="hsi:BOX17_13720"/>
<dbReference type="Pfam" id="PF18912">
    <property type="entry name" value="DZR_2"/>
    <property type="match status" value="1"/>
</dbReference>
<keyword evidence="3" id="KW-0808">Transferase</keyword>
<name>A0A1J0VIS6_9GAMM</name>
<dbReference type="InterPro" id="IPR000836">
    <property type="entry name" value="PRTase_dom"/>
</dbReference>
<evidence type="ECO:0000256" key="1">
    <source>
        <dbReference type="ARBA" id="ARBA00008007"/>
    </source>
</evidence>
<accession>A0A1J0VIS6</accession>
<dbReference type="EMBL" id="CP018139">
    <property type="protein sequence ID" value="APE31918.1"/>
    <property type="molecule type" value="Genomic_DNA"/>
</dbReference>
<evidence type="ECO:0000313" key="3">
    <source>
        <dbReference type="EMBL" id="APE31918.1"/>
    </source>
</evidence>
<protein>
    <submittedName>
        <fullName evidence="3">Amidophosphoribosyltransferase</fullName>
    </submittedName>
</protein>
<keyword evidence="4" id="KW-1185">Reference proteome</keyword>
<dbReference type="GO" id="GO:0016757">
    <property type="term" value="F:glycosyltransferase activity"/>
    <property type="evidence" value="ECO:0007669"/>
    <property type="project" value="UniProtKB-KW"/>
</dbReference>
<comment type="similarity">
    <text evidence="1">Belongs to the ComF/GntX family.</text>
</comment>
<feature type="domain" description="Double zinc ribbon" evidence="2">
    <location>
        <begin position="16"/>
        <end position="69"/>
    </location>
</feature>
<evidence type="ECO:0000259" key="2">
    <source>
        <dbReference type="Pfam" id="PF18912"/>
    </source>
</evidence>
<dbReference type="PANTHER" id="PTHR47505">
    <property type="entry name" value="DNA UTILIZATION PROTEIN YHGH"/>
    <property type="match status" value="1"/>
</dbReference>
<dbReference type="AlphaFoldDB" id="A0A1J0VIS6"/>
<organism evidence="3 4">
    <name type="scientific">Halomonas aestuarii</name>
    <dbReference type="NCBI Taxonomy" id="1897729"/>
    <lineage>
        <taxon>Bacteria</taxon>
        <taxon>Pseudomonadati</taxon>
        <taxon>Pseudomonadota</taxon>
        <taxon>Gammaproteobacteria</taxon>
        <taxon>Oceanospirillales</taxon>
        <taxon>Halomonadaceae</taxon>
        <taxon>Halomonas</taxon>
    </lineage>
</organism>
<dbReference type="CDD" id="cd06223">
    <property type="entry name" value="PRTases_typeI"/>
    <property type="match status" value="1"/>
</dbReference>
<gene>
    <name evidence="3" type="ORF">BOX17_13720</name>
</gene>
<dbReference type="Gene3D" id="3.40.50.2020">
    <property type="match status" value="1"/>
</dbReference>
<sequence length="238" mass="25929">MSTSARKEVDGWLGRALPGRCAFCLAPLLDGFPWCEACFAGLPWNVPACPGCGEPQPGAEAGRRCGRCLRRPPAFDRARVPLRYAEEVAGLVQRFKFDASPRAGKLLLDLLSTGLPADVTAWPEALVPVPLHPRRARERGFDQALWLARRLGRRLDRPLVRATRARDTPSQRGLDRGERRANLRAAFCVPGGLPGRVALVDDVMTTGATLGALAVACRRAGAREVEAWAVARTPLHDR</sequence>
<dbReference type="InterPro" id="IPR044005">
    <property type="entry name" value="DZR_2"/>
</dbReference>
<dbReference type="PANTHER" id="PTHR47505:SF1">
    <property type="entry name" value="DNA UTILIZATION PROTEIN YHGH"/>
    <property type="match status" value="1"/>
</dbReference>
<proteinExistence type="inferred from homology"/>
<dbReference type="RefSeq" id="WP_071945515.1">
    <property type="nucleotide sequence ID" value="NZ_CP018139.1"/>
</dbReference>
<reference evidence="4" key="1">
    <citation type="submission" date="2016-11" db="EMBL/GenBank/DDBJ databases">
        <title>Halolamina sediminis sp. nov., an extremely halophilic archaeon isolated from solar salt.</title>
        <authorList>
            <person name="Koh H.-W."/>
            <person name="Rani S."/>
            <person name="Park S.-J."/>
        </authorList>
    </citation>
    <scope>NUCLEOTIDE SEQUENCE [LARGE SCALE GENOMIC DNA]</scope>
    <source>
        <strain evidence="4">Hb3</strain>
    </source>
</reference>
<keyword evidence="3" id="KW-0328">Glycosyltransferase</keyword>
<dbReference type="SUPFAM" id="SSF53271">
    <property type="entry name" value="PRTase-like"/>
    <property type="match status" value="1"/>
</dbReference>